<dbReference type="EMBL" id="CP020370">
    <property type="protein sequence ID" value="AUB80060.1"/>
    <property type="molecule type" value="Genomic_DNA"/>
</dbReference>
<dbReference type="KEGG" id="tsy:THSYN_03160"/>
<gene>
    <name evidence="1" type="ORF">THSYN_03160</name>
</gene>
<evidence type="ECO:0000313" key="2">
    <source>
        <dbReference type="Proteomes" id="UP000232638"/>
    </source>
</evidence>
<dbReference type="Proteomes" id="UP000232638">
    <property type="component" value="Chromosome"/>
</dbReference>
<accession>A0A2K8U3A3</accession>
<keyword evidence="2" id="KW-1185">Reference proteome</keyword>
<proteinExistence type="predicted"/>
<organism evidence="1 2">
    <name type="scientific">Candidatus Thiodictyon syntrophicum</name>
    <dbReference type="NCBI Taxonomy" id="1166950"/>
    <lineage>
        <taxon>Bacteria</taxon>
        <taxon>Pseudomonadati</taxon>
        <taxon>Pseudomonadota</taxon>
        <taxon>Gammaproteobacteria</taxon>
        <taxon>Chromatiales</taxon>
        <taxon>Chromatiaceae</taxon>
        <taxon>Thiodictyon</taxon>
    </lineage>
</organism>
<dbReference type="AlphaFoldDB" id="A0A2K8U3A3"/>
<evidence type="ECO:0000313" key="1">
    <source>
        <dbReference type="EMBL" id="AUB80060.1"/>
    </source>
</evidence>
<name>A0A2K8U3A3_9GAMM</name>
<reference evidence="1 2" key="1">
    <citation type="submission" date="2017-03" db="EMBL/GenBank/DDBJ databases">
        <title>Complete genome sequence of Candidatus 'Thiodictyon syntrophicum' sp. nov. strain Cad16T, a photolithoautotroph purple sulfur bacterium isolated from an alpine meromictic lake.</title>
        <authorList>
            <person name="Luedin S.M."/>
            <person name="Pothier J.F."/>
            <person name="Danza F."/>
            <person name="Storelli N."/>
            <person name="Wittwer M."/>
            <person name="Tonolla M."/>
        </authorList>
    </citation>
    <scope>NUCLEOTIDE SEQUENCE [LARGE SCALE GENOMIC DNA]</scope>
    <source>
        <strain evidence="1 2">Cad16T</strain>
    </source>
</reference>
<sequence length="95" mass="10173">MVLTGGRTGDPEFIIDGLGSHDIKIAIDKTIGYTEYGGLKFQDEAVVGIARDGTVQVDREGVKATDAKGRHWISQKRQDGETPIIVFGLQSAAGE</sequence>
<protein>
    <submittedName>
        <fullName evidence="1">Uncharacterized protein</fullName>
    </submittedName>
</protein>